<comment type="caution">
    <text evidence="1">The sequence shown here is derived from an EMBL/GenBank/DDBJ whole genome shotgun (WGS) entry which is preliminary data.</text>
</comment>
<protein>
    <submittedName>
        <fullName evidence="1">Uncharacterized protein</fullName>
    </submittedName>
</protein>
<evidence type="ECO:0000313" key="1">
    <source>
        <dbReference type="EMBL" id="KAK2646253.1"/>
    </source>
</evidence>
<dbReference type="AlphaFoldDB" id="A0AAD9U2E6"/>
<name>A0AAD9U2E6_9ROSI</name>
<organism evidence="1 2">
    <name type="scientific">Dipteronia dyeriana</name>
    <dbReference type="NCBI Taxonomy" id="168575"/>
    <lineage>
        <taxon>Eukaryota</taxon>
        <taxon>Viridiplantae</taxon>
        <taxon>Streptophyta</taxon>
        <taxon>Embryophyta</taxon>
        <taxon>Tracheophyta</taxon>
        <taxon>Spermatophyta</taxon>
        <taxon>Magnoliopsida</taxon>
        <taxon>eudicotyledons</taxon>
        <taxon>Gunneridae</taxon>
        <taxon>Pentapetalae</taxon>
        <taxon>rosids</taxon>
        <taxon>malvids</taxon>
        <taxon>Sapindales</taxon>
        <taxon>Sapindaceae</taxon>
        <taxon>Hippocastanoideae</taxon>
        <taxon>Acereae</taxon>
        <taxon>Dipteronia</taxon>
    </lineage>
</organism>
<keyword evidence="2" id="KW-1185">Reference proteome</keyword>
<gene>
    <name evidence="1" type="ORF">Ddye_021448</name>
</gene>
<proteinExistence type="predicted"/>
<sequence length="119" mass="14208">MHQYFSKQKKIQPTAFFVYINHHRVFMPVIFRFSSNLGTSFQSSIKNGNLKLYLFPNFFVWGLLLKKKSNERDSEGGTPQCFLIWDLEIRSSYVVTIEMLIDMAIDTFIMIYKYMKNHF</sequence>
<evidence type="ECO:0000313" key="2">
    <source>
        <dbReference type="Proteomes" id="UP001280121"/>
    </source>
</evidence>
<dbReference type="EMBL" id="JANJYI010000006">
    <property type="protein sequence ID" value="KAK2646253.1"/>
    <property type="molecule type" value="Genomic_DNA"/>
</dbReference>
<accession>A0AAD9U2E6</accession>
<reference evidence="1" key="1">
    <citation type="journal article" date="2023" name="Plant J.">
        <title>Genome sequences and population genomics provide insights into the demographic history, inbreeding, and mutation load of two 'living fossil' tree species of Dipteronia.</title>
        <authorList>
            <person name="Feng Y."/>
            <person name="Comes H.P."/>
            <person name="Chen J."/>
            <person name="Zhu S."/>
            <person name="Lu R."/>
            <person name="Zhang X."/>
            <person name="Li P."/>
            <person name="Qiu J."/>
            <person name="Olsen K.M."/>
            <person name="Qiu Y."/>
        </authorList>
    </citation>
    <scope>NUCLEOTIDE SEQUENCE</scope>
    <source>
        <strain evidence="1">KIB01</strain>
    </source>
</reference>
<dbReference type="Proteomes" id="UP001280121">
    <property type="component" value="Unassembled WGS sequence"/>
</dbReference>